<dbReference type="InterPro" id="IPR036259">
    <property type="entry name" value="MFS_trans_sf"/>
</dbReference>
<dbReference type="Gene3D" id="1.20.1250.20">
    <property type="entry name" value="MFS general substrate transporter like domains"/>
    <property type="match status" value="1"/>
</dbReference>
<feature type="transmembrane region" description="Helical" evidence="1">
    <location>
        <begin position="6"/>
        <end position="23"/>
    </location>
</feature>
<feature type="transmembrane region" description="Helical" evidence="1">
    <location>
        <begin position="336"/>
        <end position="359"/>
    </location>
</feature>
<dbReference type="SUPFAM" id="SSF103473">
    <property type="entry name" value="MFS general substrate transporter"/>
    <property type="match status" value="1"/>
</dbReference>
<reference evidence="2" key="1">
    <citation type="journal article" date="2022" name="Proc. Natl. Acad. Sci. U.S.A.">
        <title>Life cycle and functional genomics of the unicellular red alga Galdieria for elucidating algal and plant evolution and industrial use.</title>
        <authorList>
            <person name="Hirooka S."/>
            <person name="Itabashi T."/>
            <person name="Ichinose T.M."/>
            <person name="Onuma R."/>
            <person name="Fujiwara T."/>
            <person name="Yamashita S."/>
            <person name="Jong L.W."/>
            <person name="Tomita R."/>
            <person name="Iwane A.H."/>
            <person name="Miyagishima S.Y."/>
        </authorList>
    </citation>
    <scope>NUCLEOTIDE SEQUENCE</scope>
    <source>
        <strain evidence="2">NBRC 102759</strain>
    </source>
</reference>
<feature type="transmembrane region" description="Helical" evidence="1">
    <location>
        <begin position="371"/>
        <end position="390"/>
    </location>
</feature>
<keyword evidence="3" id="KW-1185">Reference proteome</keyword>
<evidence type="ECO:0000313" key="3">
    <source>
        <dbReference type="Proteomes" id="UP001061958"/>
    </source>
</evidence>
<organism evidence="2 3">
    <name type="scientific">Galdieria partita</name>
    <dbReference type="NCBI Taxonomy" id="83374"/>
    <lineage>
        <taxon>Eukaryota</taxon>
        <taxon>Rhodophyta</taxon>
        <taxon>Bangiophyceae</taxon>
        <taxon>Galdieriales</taxon>
        <taxon>Galdieriaceae</taxon>
        <taxon>Galdieria</taxon>
    </lineage>
</organism>
<dbReference type="InterPro" id="IPR008509">
    <property type="entry name" value="MOT2/MFSD5"/>
</dbReference>
<dbReference type="AlphaFoldDB" id="A0A9C7PSM8"/>
<dbReference type="Pfam" id="PF05631">
    <property type="entry name" value="MFS_5"/>
    <property type="match status" value="1"/>
</dbReference>
<dbReference type="PANTHER" id="PTHR23516:SF23">
    <property type="entry name" value="MOLYBDATE-ANION TRANSPORTER"/>
    <property type="match status" value="1"/>
</dbReference>
<feature type="transmembrane region" description="Helical" evidence="1">
    <location>
        <begin position="80"/>
        <end position="99"/>
    </location>
</feature>
<dbReference type="EMBL" id="BQMJ01000010">
    <property type="protein sequence ID" value="GJQ09770.1"/>
    <property type="molecule type" value="Genomic_DNA"/>
</dbReference>
<name>A0A9C7PSM8_9RHOD</name>
<evidence type="ECO:0000256" key="1">
    <source>
        <dbReference type="SAM" id="Phobius"/>
    </source>
</evidence>
<comment type="caution">
    <text evidence="2">The sequence shown here is derived from an EMBL/GenBank/DDBJ whole genome shotgun (WGS) entry which is preliminary data.</text>
</comment>
<keyword evidence="1" id="KW-1133">Transmembrane helix</keyword>
<gene>
    <name evidence="2" type="ORF">GpartN1_g1561.t1</name>
</gene>
<feature type="transmembrane region" description="Helical" evidence="1">
    <location>
        <begin position="49"/>
        <end position="68"/>
    </location>
</feature>
<feature type="transmembrane region" description="Helical" evidence="1">
    <location>
        <begin position="111"/>
        <end position="132"/>
    </location>
</feature>
<feature type="transmembrane region" description="Helical" evidence="1">
    <location>
        <begin position="284"/>
        <end position="305"/>
    </location>
</feature>
<dbReference type="GO" id="GO:0015098">
    <property type="term" value="F:molybdate ion transmembrane transporter activity"/>
    <property type="evidence" value="ECO:0007669"/>
    <property type="project" value="InterPro"/>
</dbReference>
<feature type="transmembrane region" description="Helical" evidence="1">
    <location>
        <begin position="312"/>
        <end position="330"/>
    </location>
</feature>
<dbReference type="Proteomes" id="UP001061958">
    <property type="component" value="Unassembled WGS sequence"/>
</dbReference>
<proteinExistence type="predicted"/>
<accession>A0A9C7PSM8</accession>
<dbReference type="PANTHER" id="PTHR23516">
    <property type="entry name" value="SAM (S-ADENOSYL METHIONINE) TRANSPORTER"/>
    <property type="match status" value="1"/>
</dbReference>
<feature type="transmembrane region" description="Helical" evidence="1">
    <location>
        <begin position="396"/>
        <end position="417"/>
    </location>
</feature>
<dbReference type="CDD" id="cd17487">
    <property type="entry name" value="MFS_MFSD5_like"/>
    <property type="match status" value="1"/>
</dbReference>
<feature type="transmembrane region" description="Helical" evidence="1">
    <location>
        <begin position="201"/>
        <end position="220"/>
    </location>
</feature>
<dbReference type="OrthoDB" id="263957at2759"/>
<keyword evidence="1" id="KW-0472">Membrane</keyword>
<sequence length="433" mass="48820">MFWLYFFGLSLLCIIARVYVRLYKVSHVPKEIETEGFELQGRKLQREYLVVYLLAVAADWLQGPYVYALYEQYGFDKAQIGFLFVAGFGSSGIFGTFVGSSADRFGRKRLCLVYGLLYSISCITKHFPNFIILLVGRLLGGISTSILFSSFESWLVSEHNKRLLPGWLLSEIFAKAQFGNGLIAILAGQVANVLASSFGKVAPFDASIIILSIMSLMIYLKWDENYGDSRKEANVGFHFALHSLFAEQRIWLLGVFQSCFESVMYIFVFMWTPALQITSTTIPHGLVFSCFMVALMLGSCTFTILEGYIEVVQLLRISFIVAAVVFIVAISSSTLWAVFFSFVLFETICGIFFPSMAVLRAKTIPNEYRSTIMNLFRVPLNFIVLIVLLADWSVSTTFGVCVFLTVVAIFSHHLYLCQREVQNVREKTVSNDA</sequence>
<dbReference type="GO" id="GO:0016020">
    <property type="term" value="C:membrane"/>
    <property type="evidence" value="ECO:0007669"/>
    <property type="project" value="InterPro"/>
</dbReference>
<keyword evidence="1" id="KW-0812">Transmembrane</keyword>
<reference evidence="2" key="2">
    <citation type="submission" date="2022-01" db="EMBL/GenBank/DDBJ databases">
        <authorList>
            <person name="Hirooka S."/>
            <person name="Miyagishima S.Y."/>
        </authorList>
    </citation>
    <scope>NUCLEOTIDE SEQUENCE</scope>
    <source>
        <strain evidence="2">NBRC 102759</strain>
    </source>
</reference>
<protein>
    <submittedName>
        <fullName evidence="2">Uncharacterized protein</fullName>
    </submittedName>
</protein>
<evidence type="ECO:0000313" key="2">
    <source>
        <dbReference type="EMBL" id="GJQ09770.1"/>
    </source>
</evidence>
<feature type="transmembrane region" description="Helical" evidence="1">
    <location>
        <begin position="250"/>
        <end position="272"/>
    </location>
</feature>